<accession>A0AAW4ZWK8</accession>
<keyword evidence="2" id="KW-1185">Reference proteome</keyword>
<evidence type="ECO:0000313" key="2">
    <source>
        <dbReference type="Proteomes" id="UP000814172"/>
    </source>
</evidence>
<gene>
    <name evidence="1" type="ORF">GIW75_08040</name>
</gene>
<organism evidence="1 2">
    <name type="scientific">Pseudomonas proteolytica</name>
    <dbReference type="NCBI Taxonomy" id="219574"/>
    <lineage>
        <taxon>Bacteria</taxon>
        <taxon>Pseudomonadati</taxon>
        <taxon>Pseudomonadota</taxon>
        <taxon>Gammaproteobacteria</taxon>
        <taxon>Pseudomonadales</taxon>
        <taxon>Pseudomonadaceae</taxon>
        <taxon>Pseudomonas</taxon>
    </lineage>
</organism>
<dbReference type="EMBL" id="WKEW01000018">
    <property type="protein sequence ID" value="MCF5056904.1"/>
    <property type="molecule type" value="Genomic_DNA"/>
</dbReference>
<sequence>MAEPCDCLNQCGDDERVVQYLVEPCEWRMNRALREKARLEAEVSLHEDAAKWRAFCADMEVANV</sequence>
<dbReference type="RefSeq" id="WP_099169298.1">
    <property type="nucleotide sequence ID" value="NZ_WKEB01000023.1"/>
</dbReference>
<dbReference type="Proteomes" id="UP000814172">
    <property type="component" value="Unassembled WGS sequence"/>
</dbReference>
<name>A0AAW4ZWK8_9PSED</name>
<proteinExistence type="predicted"/>
<comment type="caution">
    <text evidence="1">The sequence shown here is derived from an EMBL/GenBank/DDBJ whole genome shotgun (WGS) entry which is preliminary data.</text>
</comment>
<dbReference type="AlphaFoldDB" id="A0AAW4ZWK8"/>
<evidence type="ECO:0000313" key="1">
    <source>
        <dbReference type="EMBL" id="MCF5056904.1"/>
    </source>
</evidence>
<protein>
    <submittedName>
        <fullName evidence="1">Uncharacterized protein</fullName>
    </submittedName>
</protein>
<reference evidence="1 2" key="1">
    <citation type="submission" date="2019-11" db="EMBL/GenBank/DDBJ databases">
        <title>Epiphytic Pseudomonas syringae from cherry orchards.</title>
        <authorList>
            <person name="Hulin M.T."/>
        </authorList>
    </citation>
    <scope>NUCLEOTIDE SEQUENCE [LARGE SCALE GENOMIC DNA]</scope>
    <source>
        <strain evidence="1 2">PA-6-9F</strain>
    </source>
</reference>